<feature type="transmembrane region" description="Helical" evidence="1">
    <location>
        <begin position="227"/>
        <end position="253"/>
    </location>
</feature>
<evidence type="ECO:0008006" key="4">
    <source>
        <dbReference type="Google" id="ProtNLM"/>
    </source>
</evidence>
<evidence type="ECO:0000313" key="3">
    <source>
        <dbReference type="Proteomes" id="UP000799118"/>
    </source>
</evidence>
<evidence type="ECO:0000256" key="1">
    <source>
        <dbReference type="SAM" id="Phobius"/>
    </source>
</evidence>
<evidence type="ECO:0000313" key="2">
    <source>
        <dbReference type="EMBL" id="KAE9393241.1"/>
    </source>
</evidence>
<protein>
    <recommendedName>
        <fullName evidence="4">G-protein coupled receptors family 1 profile domain-containing protein</fullName>
    </recommendedName>
</protein>
<dbReference type="Proteomes" id="UP000799118">
    <property type="component" value="Unassembled WGS sequence"/>
</dbReference>
<feature type="transmembrane region" description="Helical" evidence="1">
    <location>
        <begin position="100"/>
        <end position="124"/>
    </location>
</feature>
<dbReference type="AlphaFoldDB" id="A0A6A4H549"/>
<keyword evidence="3" id="KW-1185">Reference proteome</keyword>
<keyword evidence="1" id="KW-0812">Transmembrane</keyword>
<dbReference type="EMBL" id="ML769577">
    <property type="protein sequence ID" value="KAE9393241.1"/>
    <property type="molecule type" value="Genomic_DNA"/>
</dbReference>
<proteinExistence type="predicted"/>
<keyword evidence="1" id="KW-0472">Membrane</keyword>
<gene>
    <name evidence="2" type="ORF">BT96DRAFT_228795</name>
</gene>
<organism evidence="2 3">
    <name type="scientific">Gymnopus androsaceus JB14</name>
    <dbReference type="NCBI Taxonomy" id="1447944"/>
    <lineage>
        <taxon>Eukaryota</taxon>
        <taxon>Fungi</taxon>
        <taxon>Dikarya</taxon>
        <taxon>Basidiomycota</taxon>
        <taxon>Agaricomycotina</taxon>
        <taxon>Agaricomycetes</taxon>
        <taxon>Agaricomycetidae</taxon>
        <taxon>Agaricales</taxon>
        <taxon>Marasmiineae</taxon>
        <taxon>Omphalotaceae</taxon>
        <taxon>Gymnopus</taxon>
    </lineage>
</organism>
<sequence length="336" mass="36855">MYRYTFRSDESSSAVPEAGSMVPAEYKHLFTLFIVLQLFGLVGMIIILLTASVSSLVKKRHLSWSNFTATWIFSCTSYSLLVGAPITWQPEYALCLTQAALVYTVPTLTACSTLALVVQILITVRSIATTSPENSGTVSHRWSKFVLFVFPYLFAGGMFALSLTIGLKDRSVVTRAPGGFYCNMTNALPGKLSAIIVTVIMIICVCLDVYICVILRRHWHNDLQASLATVMRVLVFSAFSVVAIVLGLFFFFMPRSKHGPGLELVLALIPFAAVLVFGTQTDLVRSLNAGLQACFHSIQACCRMLISLQRQPGRHGTRPCSNSSQETMISVNISLA</sequence>
<reference evidence="2" key="1">
    <citation type="journal article" date="2019" name="Environ. Microbiol.">
        <title>Fungal ecological strategies reflected in gene transcription - a case study of two litter decomposers.</title>
        <authorList>
            <person name="Barbi F."/>
            <person name="Kohler A."/>
            <person name="Barry K."/>
            <person name="Baskaran P."/>
            <person name="Daum C."/>
            <person name="Fauchery L."/>
            <person name="Ihrmark K."/>
            <person name="Kuo A."/>
            <person name="LaButti K."/>
            <person name="Lipzen A."/>
            <person name="Morin E."/>
            <person name="Grigoriev I.V."/>
            <person name="Henrissat B."/>
            <person name="Lindahl B."/>
            <person name="Martin F."/>
        </authorList>
    </citation>
    <scope>NUCLEOTIDE SEQUENCE</scope>
    <source>
        <strain evidence="2">JB14</strain>
    </source>
</reference>
<feature type="transmembrane region" description="Helical" evidence="1">
    <location>
        <begin position="259"/>
        <end position="278"/>
    </location>
</feature>
<feature type="transmembrane region" description="Helical" evidence="1">
    <location>
        <begin position="29"/>
        <end position="57"/>
    </location>
</feature>
<feature type="transmembrane region" description="Helical" evidence="1">
    <location>
        <begin position="194"/>
        <end position="215"/>
    </location>
</feature>
<dbReference type="OrthoDB" id="3046318at2759"/>
<accession>A0A6A4H549</accession>
<name>A0A6A4H549_9AGAR</name>
<feature type="transmembrane region" description="Helical" evidence="1">
    <location>
        <begin position="145"/>
        <end position="167"/>
    </location>
</feature>
<feature type="transmembrane region" description="Helical" evidence="1">
    <location>
        <begin position="69"/>
        <end position="88"/>
    </location>
</feature>
<keyword evidence="1" id="KW-1133">Transmembrane helix</keyword>